<sequence>MGEAYGSWLPLQQFDWQSPQLNPLAVSHPLGQQSTNPRFVNSGTNMVSATGTLPVYGYHDLPHLRVCEVNESHGWCYCLPRSQQVLAPASNTFFKHLSSSPALFCFFSLTDV</sequence>
<dbReference type="EMBL" id="BSYR01000003">
    <property type="protein sequence ID" value="GMI65049.1"/>
    <property type="molecule type" value="Genomic_DNA"/>
</dbReference>
<gene>
    <name evidence="1" type="ORF">HRI_000174200</name>
</gene>
<dbReference type="PANTHER" id="PTHR36066:SF2">
    <property type="entry name" value="TRANSCRIPTION FACTOR BHLH145"/>
    <property type="match status" value="1"/>
</dbReference>
<name>A0A9W7GSW5_HIBTR</name>
<evidence type="ECO:0000313" key="1">
    <source>
        <dbReference type="EMBL" id="GMI65049.1"/>
    </source>
</evidence>
<reference evidence="1" key="1">
    <citation type="submission" date="2023-05" db="EMBL/GenBank/DDBJ databases">
        <title>Genome and transcriptome analyses reveal genes involved in the formation of fine ridges on petal epidermal cells in Hibiscus trionum.</title>
        <authorList>
            <person name="Koshimizu S."/>
            <person name="Masuda S."/>
            <person name="Ishii T."/>
            <person name="Shirasu K."/>
            <person name="Hoshino A."/>
            <person name="Arita M."/>
        </authorList>
    </citation>
    <scope>NUCLEOTIDE SEQUENCE</scope>
    <source>
        <strain evidence="1">Hamamatsu line</strain>
    </source>
</reference>
<evidence type="ECO:0000313" key="2">
    <source>
        <dbReference type="Proteomes" id="UP001165190"/>
    </source>
</evidence>
<organism evidence="1 2">
    <name type="scientific">Hibiscus trionum</name>
    <name type="common">Flower of an hour</name>
    <dbReference type="NCBI Taxonomy" id="183268"/>
    <lineage>
        <taxon>Eukaryota</taxon>
        <taxon>Viridiplantae</taxon>
        <taxon>Streptophyta</taxon>
        <taxon>Embryophyta</taxon>
        <taxon>Tracheophyta</taxon>
        <taxon>Spermatophyta</taxon>
        <taxon>Magnoliopsida</taxon>
        <taxon>eudicotyledons</taxon>
        <taxon>Gunneridae</taxon>
        <taxon>Pentapetalae</taxon>
        <taxon>rosids</taxon>
        <taxon>malvids</taxon>
        <taxon>Malvales</taxon>
        <taxon>Malvaceae</taxon>
        <taxon>Malvoideae</taxon>
        <taxon>Hibiscus</taxon>
    </lineage>
</organism>
<dbReference type="InterPro" id="IPR037546">
    <property type="entry name" value="SAC51-like"/>
</dbReference>
<accession>A0A9W7GSW5</accession>
<keyword evidence="2" id="KW-1185">Reference proteome</keyword>
<dbReference type="PANTHER" id="PTHR36066">
    <property type="entry name" value="TRANSCRIPTION FACTOR BHLH145"/>
    <property type="match status" value="1"/>
</dbReference>
<dbReference type="OrthoDB" id="777433at2759"/>
<protein>
    <submittedName>
        <fullName evidence="1">Uncharacterized protein</fullName>
    </submittedName>
</protein>
<dbReference type="Proteomes" id="UP001165190">
    <property type="component" value="Unassembled WGS sequence"/>
</dbReference>
<proteinExistence type="predicted"/>
<comment type="caution">
    <text evidence="1">The sequence shown here is derived from an EMBL/GenBank/DDBJ whole genome shotgun (WGS) entry which is preliminary data.</text>
</comment>
<dbReference type="AlphaFoldDB" id="A0A9W7GSW5"/>